<dbReference type="InterPro" id="IPR020965">
    <property type="entry name" value="Prenyltransferase_CloQ"/>
</dbReference>
<dbReference type="EMBL" id="KQ947436">
    <property type="protein sequence ID" value="KUJ08301.1"/>
    <property type="molecule type" value="Genomic_DNA"/>
</dbReference>
<dbReference type="InterPro" id="IPR033964">
    <property type="entry name" value="ABBA"/>
</dbReference>
<dbReference type="GO" id="GO:0004659">
    <property type="term" value="F:prenyltransferase activity"/>
    <property type="evidence" value="ECO:0007669"/>
    <property type="project" value="UniProtKB-KW"/>
</dbReference>
<keyword evidence="2" id="KW-0637">Prenyltransferase</keyword>
<comment type="similarity">
    <text evidence="1">Belongs to the aromatic prenyltransferase family.</text>
</comment>
<evidence type="ECO:0000256" key="4">
    <source>
        <dbReference type="ARBA" id="ARBA00033767"/>
    </source>
</evidence>
<sequence length="305" mass="34523">MKRKSTIEPFSADRLLSDLEHISNSIKAPYSPQAVQEALRVFGENLSNGAIAIRTTNRAGDPLNFWAGEYNRADTISRAVNAGIVSFTHPTVLLLRSWFSMYDNEPEPSTDFDTVYGLAKTWIYFMRLRPVEEVLSAEHVPQSFRDHIDTFKSIGARLVYHVAVNYRSNSVNVYLQIPSEFNPKQATKVVTTLLPDCVPPTAIEMEQMVKCMKPDMPIVFAVTLAYPSGTIERICFYAFMVPKELALSMGIGERLETFLRETPCYDEREVINFGWSFGRTGDRYLKIDTGYCGGFCDILGKLKHN</sequence>
<dbReference type="Pfam" id="PF11468">
    <property type="entry name" value="PTase_Orf2"/>
    <property type="match status" value="1"/>
</dbReference>
<reference evidence="5 6" key="1">
    <citation type="submission" date="2015-10" db="EMBL/GenBank/DDBJ databases">
        <title>Full genome of DAOMC 229536 Phialocephala scopiformis, a fungal endophyte of spruce producing the potent anti-insectan compound rugulosin.</title>
        <authorList>
            <consortium name="DOE Joint Genome Institute"/>
            <person name="Walker A.K."/>
            <person name="Frasz S.L."/>
            <person name="Seifert K.A."/>
            <person name="Miller J.D."/>
            <person name="Mondo S.J."/>
            <person name="Labutti K."/>
            <person name="Lipzen A."/>
            <person name="Dockter R."/>
            <person name="Kennedy M."/>
            <person name="Grigoriev I.V."/>
            <person name="Spatafora J.W."/>
        </authorList>
    </citation>
    <scope>NUCLEOTIDE SEQUENCE [LARGE SCALE GENOMIC DNA]</scope>
    <source>
        <strain evidence="5 6">CBS 120377</strain>
    </source>
</reference>
<evidence type="ECO:0000313" key="5">
    <source>
        <dbReference type="EMBL" id="KUJ08301.1"/>
    </source>
</evidence>
<evidence type="ECO:0000313" key="6">
    <source>
        <dbReference type="Proteomes" id="UP000070700"/>
    </source>
</evidence>
<keyword evidence="3" id="KW-0808">Transferase</keyword>
<accession>A0A132B7I1</accession>
<dbReference type="InParanoid" id="A0A132B7I1"/>
<evidence type="ECO:0000256" key="2">
    <source>
        <dbReference type="ARBA" id="ARBA00022602"/>
    </source>
</evidence>
<evidence type="ECO:0000256" key="1">
    <source>
        <dbReference type="ARBA" id="ARBA00005368"/>
    </source>
</evidence>
<dbReference type="SFLD" id="SFLDS00036">
    <property type="entry name" value="Aromatic_Prenyltransferase"/>
    <property type="match status" value="1"/>
</dbReference>
<dbReference type="RefSeq" id="XP_018062656.1">
    <property type="nucleotide sequence ID" value="XM_018206859.1"/>
</dbReference>
<gene>
    <name evidence="5" type="ORF">LY89DRAFT_339943</name>
</gene>
<dbReference type="OrthoDB" id="3913316at2759"/>
<name>A0A132B7I1_MOLSC</name>
<dbReference type="SUPFAM" id="SSF143492">
    <property type="entry name" value="Prenyltransferase-like"/>
    <property type="match status" value="1"/>
</dbReference>
<dbReference type="InterPro" id="IPR036239">
    <property type="entry name" value="PrenylTrfase-like_sf"/>
</dbReference>
<evidence type="ECO:0000256" key="3">
    <source>
        <dbReference type="ARBA" id="ARBA00022679"/>
    </source>
</evidence>
<proteinExistence type="inferred from homology"/>
<keyword evidence="6" id="KW-1185">Reference proteome</keyword>
<dbReference type="AlphaFoldDB" id="A0A132B7I1"/>
<dbReference type="SFLD" id="SFLDG01163">
    <property type="entry name" value="II"/>
    <property type="match status" value="1"/>
</dbReference>
<dbReference type="GeneID" id="28816585"/>
<organism evidence="5 6">
    <name type="scientific">Mollisia scopiformis</name>
    <name type="common">Conifer needle endophyte fungus</name>
    <name type="synonym">Phialocephala scopiformis</name>
    <dbReference type="NCBI Taxonomy" id="149040"/>
    <lineage>
        <taxon>Eukaryota</taxon>
        <taxon>Fungi</taxon>
        <taxon>Dikarya</taxon>
        <taxon>Ascomycota</taxon>
        <taxon>Pezizomycotina</taxon>
        <taxon>Leotiomycetes</taxon>
        <taxon>Helotiales</taxon>
        <taxon>Mollisiaceae</taxon>
        <taxon>Mollisia</taxon>
    </lineage>
</organism>
<dbReference type="Proteomes" id="UP000070700">
    <property type="component" value="Unassembled WGS sequence"/>
</dbReference>
<dbReference type="KEGG" id="psco:LY89DRAFT_339943"/>
<protein>
    <recommendedName>
        <fullName evidence="4">Aromatic prenyltransferase</fullName>
    </recommendedName>
</protein>